<dbReference type="CDD" id="cd04301">
    <property type="entry name" value="NAT_SF"/>
    <property type="match status" value="1"/>
</dbReference>
<keyword evidence="8" id="KW-0413">Isomerase</keyword>
<dbReference type="eggNOG" id="COG0456">
    <property type="taxonomic scope" value="Bacteria"/>
</dbReference>
<dbReference type="GO" id="GO:0005524">
    <property type="term" value="F:ATP binding"/>
    <property type="evidence" value="ECO:0007669"/>
    <property type="project" value="UniProtKB-KW"/>
</dbReference>
<dbReference type="Proteomes" id="UP000007967">
    <property type="component" value="Chromosome"/>
</dbReference>
<dbReference type="STRING" id="479435.Kfla_5664"/>
<dbReference type="AlphaFoldDB" id="D2PP74"/>
<dbReference type="GO" id="GO:0003677">
    <property type="term" value="F:DNA binding"/>
    <property type="evidence" value="ECO:0007669"/>
    <property type="project" value="UniProtKB-KW"/>
</dbReference>
<dbReference type="InterPro" id="IPR036890">
    <property type="entry name" value="HATPase_C_sf"/>
</dbReference>
<dbReference type="PANTHER" id="PTHR45866">
    <property type="entry name" value="DNA GYRASE/TOPOISOMERASE SUBUNIT B"/>
    <property type="match status" value="1"/>
</dbReference>
<dbReference type="PROSITE" id="PS51186">
    <property type="entry name" value="GNAT"/>
    <property type="match status" value="1"/>
</dbReference>
<dbReference type="GO" id="GO:0016747">
    <property type="term" value="F:acyltransferase activity, transferring groups other than amino-acyl groups"/>
    <property type="evidence" value="ECO:0007669"/>
    <property type="project" value="InterPro"/>
</dbReference>
<evidence type="ECO:0000256" key="3">
    <source>
        <dbReference type="ARBA" id="ARBA00012895"/>
    </source>
</evidence>
<evidence type="ECO:0000259" key="9">
    <source>
        <dbReference type="PROSITE" id="PS51186"/>
    </source>
</evidence>
<evidence type="ECO:0000256" key="5">
    <source>
        <dbReference type="ARBA" id="ARBA00022840"/>
    </source>
</evidence>
<dbReference type="EMBL" id="CP001736">
    <property type="protein sequence ID" value="ADB34670.1"/>
    <property type="molecule type" value="Genomic_DNA"/>
</dbReference>
<evidence type="ECO:0000256" key="6">
    <source>
        <dbReference type="ARBA" id="ARBA00023029"/>
    </source>
</evidence>
<evidence type="ECO:0000256" key="8">
    <source>
        <dbReference type="ARBA" id="ARBA00023235"/>
    </source>
</evidence>
<evidence type="ECO:0000313" key="11">
    <source>
        <dbReference type="Proteomes" id="UP000007967"/>
    </source>
</evidence>
<proteinExistence type="inferred from homology"/>
<keyword evidence="11" id="KW-1185">Reference proteome</keyword>
<sequence length="337" mass="36620">MEVVSAGDDGLVADWRLVHNEIIPTDPLSTDDIRERAQRNHLEVGYLGDEVVGCSTVRPPNDETPAVTVIARVLPPYRGRGFGEQLYRRGLAKAEELDAKVVETIVLGSNVEGLHFAQRHGFVEVERYVLPGDTIPFVTLRLSTHSWLSVADTEHVEQIRQDPAYRAGGVLHLALEVIAYPLDEAVEGTTTQVRVVLHADGSIAVSDNGRGTAVRFDDGGVPMVKPIMATRDLRFFADPDSPRLPDGLPRAGMSVPIALSEWAVHTNHRTEGSWTRRYEHGMPRGALTAVPADSSTGTTIHFRPDRTLFGEEGVTPEALSAACAGFATEVPIAITQA</sequence>
<dbReference type="InterPro" id="IPR000182">
    <property type="entry name" value="GNAT_dom"/>
</dbReference>
<organism evidence="10 11">
    <name type="scientific">Kribbella flavida (strain DSM 17836 / JCM 10339 / NBRC 14399)</name>
    <dbReference type="NCBI Taxonomy" id="479435"/>
    <lineage>
        <taxon>Bacteria</taxon>
        <taxon>Bacillati</taxon>
        <taxon>Actinomycetota</taxon>
        <taxon>Actinomycetes</taxon>
        <taxon>Propionibacteriales</taxon>
        <taxon>Kribbellaceae</taxon>
        <taxon>Kribbella</taxon>
    </lineage>
</organism>
<dbReference type="GO" id="GO:0003918">
    <property type="term" value="F:DNA topoisomerase type II (double strand cut, ATP-hydrolyzing) activity"/>
    <property type="evidence" value="ECO:0007669"/>
    <property type="project" value="UniProtKB-EC"/>
</dbReference>
<dbReference type="PANTHER" id="PTHR45866:SF1">
    <property type="entry name" value="DNA GYRASE SUBUNIT B, MITOCHONDRIAL"/>
    <property type="match status" value="1"/>
</dbReference>
<keyword evidence="10" id="KW-0808">Transferase</keyword>
<evidence type="ECO:0000313" key="10">
    <source>
        <dbReference type="EMBL" id="ADB34670.1"/>
    </source>
</evidence>
<feature type="domain" description="N-acetyltransferase" evidence="9">
    <location>
        <begin position="1"/>
        <end position="141"/>
    </location>
</feature>
<dbReference type="SUPFAM" id="SSF55874">
    <property type="entry name" value="ATPase domain of HSP90 chaperone/DNA topoisomerase II/histidine kinase"/>
    <property type="match status" value="1"/>
</dbReference>
<keyword evidence="4" id="KW-0547">Nucleotide-binding</keyword>
<keyword evidence="7" id="KW-0238">DNA-binding</keyword>
<evidence type="ECO:0000256" key="1">
    <source>
        <dbReference type="ARBA" id="ARBA00000185"/>
    </source>
</evidence>
<comment type="catalytic activity">
    <reaction evidence="1">
        <text>ATP-dependent breakage, passage and rejoining of double-stranded DNA.</text>
        <dbReference type="EC" id="5.6.2.2"/>
    </reaction>
</comment>
<reference evidence="11" key="1">
    <citation type="submission" date="2009-09" db="EMBL/GenBank/DDBJ databases">
        <title>The complete genome of Kribbella flavida DSM 17836.</title>
        <authorList>
            <consortium name="US DOE Joint Genome Institute (JGI-PGF)"/>
            <person name="Lucas S."/>
            <person name="Copeland A."/>
            <person name="Lapidus A."/>
            <person name="Glavina del Rio T."/>
            <person name="Dalin E."/>
            <person name="Tice H."/>
            <person name="Bruce D."/>
            <person name="Goodwin L."/>
            <person name="Pitluck S."/>
            <person name="Kyrpides N."/>
            <person name="Mavromatis K."/>
            <person name="Ivanova N."/>
            <person name="Saunders E."/>
            <person name="Brettin T."/>
            <person name="Detter J.C."/>
            <person name="Han C."/>
            <person name="Larimer F."/>
            <person name="Land M."/>
            <person name="Hauser L."/>
            <person name="Markowitz V."/>
            <person name="Cheng J.-F."/>
            <person name="Hugenholtz P."/>
            <person name="Woyke T."/>
            <person name="Wu D."/>
            <person name="Pukall R."/>
            <person name="Klenk H.-P."/>
            <person name="Eisen J.A."/>
        </authorList>
    </citation>
    <scope>NUCLEOTIDE SEQUENCE [LARGE SCALE GENOMIC DNA]</scope>
    <source>
        <strain evidence="11">DSM 17836 / JCM 10339 / NBRC 14399</strain>
    </source>
</reference>
<dbReference type="Pfam" id="PF00583">
    <property type="entry name" value="Acetyltransf_1"/>
    <property type="match status" value="1"/>
</dbReference>
<keyword evidence="6" id="KW-0799">Topoisomerase</keyword>
<name>D2PP74_KRIFD</name>
<evidence type="ECO:0000256" key="4">
    <source>
        <dbReference type="ARBA" id="ARBA00022741"/>
    </source>
</evidence>
<dbReference type="HOGENOM" id="CLU_823321_0_0_11"/>
<dbReference type="Gene3D" id="3.40.630.30">
    <property type="match status" value="1"/>
</dbReference>
<dbReference type="Gene3D" id="3.30.565.10">
    <property type="entry name" value="Histidine kinase-like ATPase, C-terminal domain"/>
    <property type="match status" value="1"/>
</dbReference>
<keyword evidence="5" id="KW-0067">ATP-binding</keyword>
<dbReference type="eggNOG" id="COG0187">
    <property type="taxonomic scope" value="Bacteria"/>
</dbReference>
<dbReference type="KEGG" id="kfl:Kfla_5664"/>
<dbReference type="SUPFAM" id="SSF55729">
    <property type="entry name" value="Acyl-CoA N-acyltransferases (Nat)"/>
    <property type="match status" value="1"/>
</dbReference>
<reference evidence="10 11" key="2">
    <citation type="journal article" date="2010" name="Stand. Genomic Sci.">
        <title>Complete genome sequence of Kribbella flavida type strain (IFO 14399).</title>
        <authorList>
            <person name="Pukall R."/>
            <person name="Lapidus A."/>
            <person name="Glavina Del Rio T."/>
            <person name="Copeland A."/>
            <person name="Tice H."/>
            <person name="Cheng J.-F."/>
            <person name="Lucas S."/>
            <person name="Chen F."/>
            <person name="Nolan M."/>
            <person name="LaButti K."/>
            <person name="Pati A."/>
            <person name="Ivanova N."/>
            <person name="Mavrommatis K."/>
            <person name="Mikhailova N."/>
            <person name="Pitluck S."/>
            <person name="Bruce D."/>
            <person name="Goodwin L."/>
            <person name="Land M."/>
            <person name="Hauser L."/>
            <person name="Chang Y.-J."/>
            <person name="Jeffries C.D."/>
            <person name="Chen A."/>
            <person name="Palaniappan K."/>
            <person name="Chain P."/>
            <person name="Rohde M."/>
            <person name="Goeker M."/>
            <person name="Bristow J."/>
            <person name="Eisen J.A."/>
            <person name="Markowitz V."/>
            <person name="Hugenholtz P."/>
            <person name="Kyrpides N.C."/>
            <person name="Klenk H.-P."/>
            <person name="Brettin T."/>
        </authorList>
    </citation>
    <scope>NUCLEOTIDE SEQUENCE [LARGE SCALE GENOMIC DNA]</scope>
    <source>
        <strain evidence="11">DSM 17836 / JCM 10339 / NBRC 14399</strain>
    </source>
</reference>
<gene>
    <name evidence="10" type="ordered locus">Kfla_5664</name>
</gene>
<evidence type="ECO:0000256" key="7">
    <source>
        <dbReference type="ARBA" id="ARBA00023125"/>
    </source>
</evidence>
<evidence type="ECO:0000256" key="2">
    <source>
        <dbReference type="ARBA" id="ARBA00010708"/>
    </source>
</evidence>
<comment type="similarity">
    <text evidence="2">Belongs to the type II topoisomerase GyrB family.</text>
</comment>
<dbReference type="InterPro" id="IPR016181">
    <property type="entry name" value="Acyl_CoA_acyltransferase"/>
</dbReference>
<dbReference type="SMR" id="D2PP74"/>
<dbReference type="EC" id="5.6.2.2" evidence="3"/>
<protein>
    <recommendedName>
        <fullName evidence="3">DNA topoisomerase (ATP-hydrolyzing)</fullName>
        <ecNumber evidence="3">5.6.2.2</ecNumber>
    </recommendedName>
</protein>
<accession>D2PP74</accession>